<proteinExistence type="predicted"/>
<dbReference type="PROSITE" id="PS51197">
    <property type="entry name" value="HTH_RRF2_2"/>
    <property type="match status" value="1"/>
</dbReference>
<gene>
    <name evidence="2" type="ORF">E0E05_15960</name>
</gene>
<dbReference type="RefSeq" id="WP_131617597.1">
    <property type="nucleotide sequence ID" value="NZ_CP036532.1"/>
</dbReference>
<keyword evidence="3" id="KW-1185">Reference proteome</keyword>
<keyword evidence="1" id="KW-0238">DNA-binding</keyword>
<dbReference type="Pfam" id="PF02082">
    <property type="entry name" value="Rrf2"/>
    <property type="match status" value="1"/>
</dbReference>
<dbReference type="InterPro" id="IPR000944">
    <property type="entry name" value="Tscrpt_reg_Rrf2"/>
</dbReference>
<dbReference type="AlphaFoldDB" id="A0A4P6V3G2"/>
<dbReference type="InterPro" id="IPR036388">
    <property type="entry name" value="WH-like_DNA-bd_sf"/>
</dbReference>
<name>A0A4P6V3G2_9HYPH</name>
<dbReference type="EMBL" id="CP036532">
    <property type="protein sequence ID" value="QBK31951.1"/>
    <property type="molecule type" value="Genomic_DNA"/>
</dbReference>
<accession>A0A4P6V3G2</accession>
<dbReference type="KEGG" id="rpod:E0E05_15960"/>
<dbReference type="GO" id="GO:0003677">
    <property type="term" value="F:DNA binding"/>
    <property type="evidence" value="ECO:0007669"/>
    <property type="project" value="UniProtKB-KW"/>
</dbReference>
<protein>
    <submittedName>
        <fullName evidence="2">Rrf2 family transcriptional regulator</fullName>
    </submittedName>
</protein>
<evidence type="ECO:0000256" key="1">
    <source>
        <dbReference type="ARBA" id="ARBA00023125"/>
    </source>
</evidence>
<dbReference type="Proteomes" id="UP000293719">
    <property type="component" value="Chromosome"/>
</dbReference>
<dbReference type="SUPFAM" id="SSF46785">
    <property type="entry name" value="Winged helix' DNA-binding domain"/>
    <property type="match status" value="1"/>
</dbReference>
<evidence type="ECO:0000313" key="2">
    <source>
        <dbReference type="EMBL" id="QBK31951.1"/>
    </source>
</evidence>
<organism evidence="2 3">
    <name type="scientific">Roseitalea porphyridii</name>
    <dbReference type="NCBI Taxonomy" id="1852022"/>
    <lineage>
        <taxon>Bacteria</taxon>
        <taxon>Pseudomonadati</taxon>
        <taxon>Pseudomonadota</taxon>
        <taxon>Alphaproteobacteria</taxon>
        <taxon>Hyphomicrobiales</taxon>
        <taxon>Ahrensiaceae</taxon>
        <taxon>Roseitalea</taxon>
    </lineage>
</organism>
<dbReference type="GeneID" id="90768802"/>
<dbReference type="PANTHER" id="PTHR33221:SF4">
    <property type="entry name" value="HTH-TYPE TRANSCRIPTIONAL REPRESSOR NSRR"/>
    <property type="match status" value="1"/>
</dbReference>
<dbReference type="Gene3D" id="1.10.10.10">
    <property type="entry name" value="Winged helix-like DNA-binding domain superfamily/Winged helix DNA-binding domain"/>
    <property type="match status" value="1"/>
</dbReference>
<dbReference type="PANTHER" id="PTHR33221">
    <property type="entry name" value="WINGED HELIX-TURN-HELIX TRANSCRIPTIONAL REGULATOR, RRF2 FAMILY"/>
    <property type="match status" value="1"/>
</dbReference>
<evidence type="ECO:0000313" key="3">
    <source>
        <dbReference type="Proteomes" id="UP000293719"/>
    </source>
</evidence>
<dbReference type="OrthoDB" id="9795923at2"/>
<reference evidence="2 3" key="1">
    <citation type="journal article" date="2017" name="Int. J. Syst. Evol. Microbiol.">
        <title>Roseitalea porphyridii gen. nov., sp. nov., isolated from a red alga, and reclassification of Hoeflea suaedae Chung et al. 2013 as Pseudohoeflea suaedae gen. nov., comb. nov.</title>
        <authorList>
            <person name="Hyeon J.W."/>
            <person name="Jeong S.E."/>
            <person name="Baek K."/>
            <person name="Jeon C.O."/>
        </authorList>
    </citation>
    <scope>NUCLEOTIDE SEQUENCE [LARGE SCALE GENOMIC DNA]</scope>
    <source>
        <strain evidence="2 3">MA7-20</strain>
    </source>
</reference>
<dbReference type="NCBIfam" id="TIGR00738">
    <property type="entry name" value="rrf2_super"/>
    <property type="match status" value="1"/>
</dbReference>
<dbReference type="GO" id="GO:0003700">
    <property type="term" value="F:DNA-binding transcription factor activity"/>
    <property type="evidence" value="ECO:0007669"/>
    <property type="project" value="TreeGrafter"/>
</dbReference>
<dbReference type="InterPro" id="IPR036390">
    <property type="entry name" value="WH_DNA-bd_sf"/>
</dbReference>
<sequence>MRLTSFTDFGLRALMRMAGEPDRAHSTAEIAAEFGISRNHLTKAIQALAAAGIVETRRGAGGGAVLAKSPDLLRVGEIVAVLEERSALVECFQRDGGACVITPTCRLKGMLAAARARFLDDLNTHTLADCALPAAAQPGSPGPGANR</sequence>
<dbReference type="GO" id="GO:0005829">
    <property type="term" value="C:cytosol"/>
    <property type="evidence" value="ECO:0007669"/>
    <property type="project" value="TreeGrafter"/>
</dbReference>